<feature type="compositionally biased region" description="Low complexity" evidence="1">
    <location>
        <begin position="197"/>
        <end position="216"/>
    </location>
</feature>
<feature type="compositionally biased region" description="Low complexity" evidence="1">
    <location>
        <begin position="132"/>
        <end position="164"/>
    </location>
</feature>
<evidence type="ECO:0000313" key="2">
    <source>
        <dbReference type="EMBL" id="KAF7707213.1"/>
    </source>
</evidence>
<proteinExistence type="predicted"/>
<accession>A0A8T0BLX2</accession>
<reference evidence="2" key="1">
    <citation type="submission" date="2020-08" db="EMBL/GenBank/DDBJ databases">
        <title>Chromosome-level assembly of Southern catfish (Silurus meridionalis) provides insights into visual adaptation to the nocturnal and benthic lifestyles.</title>
        <authorList>
            <person name="Zhang Y."/>
            <person name="Wang D."/>
            <person name="Peng Z."/>
        </authorList>
    </citation>
    <scope>NUCLEOTIDE SEQUENCE</scope>
    <source>
        <strain evidence="2">SWU-2019-XX</strain>
        <tissue evidence="2">Muscle</tissue>
    </source>
</reference>
<dbReference type="Proteomes" id="UP000606274">
    <property type="component" value="Unassembled WGS sequence"/>
</dbReference>
<dbReference type="CDD" id="cd00024">
    <property type="entry name" value="CD_CSD"/>
    <property type="match status" value="1"/>
</dbReference>
<sequence length="363" mass="41848">MTKRKFRPCPACQVKNQAIRKCCSACYTNLCKTKKMEGLKDRLDNAWGQGVWKNRNASRVVSSAQVAVQKLAALGYMPILFMGRKKKNLLIADINSGIPLNEDTRPFVDAMKKAYEYLLKKQGPQMSPLHPQPDQHIQIPTQPDQQIQPHPDQQIQSPIQPDQQIQHHSDQQIQTHPDQQIQTPTQPDQQIQHHSDQQIQTHPDQQIQTPTQPDQQIQHHSDQQIQTHPDQQIQTPTQPDQQIQHHSDQQIQTQTEAQQIDDDVILNLYFLPSPSHVQTHSEAQQLQVQPRPQQIQPLTAKPNNKKNKKGCRKCSRQKVWQYDTIVDKRMTGDKAEVKVRWLPCSQCGKAWEDTWEPASQFPS</sequence>
<dbReference type="EMBL" id="JABFDY010000005">
    <property type="protein sequence ID" value="KAF7707213.1"/>
    <property type="molecule type" value="Genomic_DNA"/>
</dbReference>
<protein>
    <submittedName>
        <fullName evidence="2">Uncharacterized protein</fullName>
    </submittedName>
</protein>
<organism evidence="2 3">
    <name type="scientific">Silurus meridionalis</name>
    <name type="common">Southern catfish</name>
    <name type="synonym">Silurus soldatovi meridionalis</name>
    <dbReference type="NCBI Taxonomy" id="175797"/>
    <lineage>
        <taxon>Eukaryota</taxon>
        <taxon>Metazoa</taxon>
        <taxon>Chordata</taxon>
        <taxon>Craniata</taxon>
        <taxon>Vertebrata</taxon>
        <taxon>Euteleostomi</taxon>
        <taxon>Actinopterygii</taxon>
        <taxon>Neopterygii</taxon>
        <taxon>Teleostei</taxon>
        <taxon>Ostariophysi</taxon>
        <taxon>Siluriformes</taxon>
        <taxon>Siluridae</taxon>
        <taxon>Silurus</taxon>
    </lineage>
</organism>
<dbReference type="OrthoDB" id="8964506at2759"/>
<gene>
    <name evidence="2" type="ORF">HF521_018431</name>
</gene>
<keyword evidence="3" id="KW-1185">Reference proteome</keyword>
<feature type="region of interest" description="Disordered" evidence="1">
    <location>
        <begin position="124"/>
        <end position="254"/>
    </location>
</feature>
<name>A0A8T0BLX2_SILME</name>
<comment type="caution">
    <text evidence="2">The sequence shown here is derived from an EMBL/GenBank/DDBJ whole genome shotgun (WGS) entry which is preliminary data.</text>
</comment>
<feature type="compositionally biased region" description="Low complexity" evidence="1">
    <location>
        <begin position="223"/>
        <end position="242"/>
    </location>
</feature>
<dbReference type="AlphaFoldDB" id="A0A8T0BLX2"/>
<evidence type="ECO:0000313" key="3">
    <source>
        <dbReference type="Proteomes" id="UP000606274"/>
    </source>
</evidence>
<feature type="compositionally biased region" description="Low complexity" evidence="1">
    <location>
        <begin position="171"/>
        <end position="190"/>
    </location>
</feature>
<evidence type="ECO:0000256" key="1">
    <source>
        <dbReference type="SAM" id="MobiDB-lite"/>
    </source>
</evidence>